<evidence type="ECO:0000313" key="17">
    <source>
        <dbReference type="EMBL" id="MBO8425512.1"/>
    </source>
</evidence>
<evidence type="ECO:0000256" key="12">
    <source>
        <dbReference type="ARBA" id="ARBA00048954"/>
    </source>
</evidence>
<keyword evidence="10" id="KW-0413">Isomerase</keyword>
<gene>
    <name evidence="17" type="ORF">IAC69_03485</name>
</gene>
<dbReference type="EC" id="5.6.2.3" evidence="13 14"/>
<organism evidence="17 18">
    <name type="scientific">Candidatus Enterousia avistercoris</name>
    <dbReference type="NCBI Taxonomy" id="2840788"/>
    <lineage>
        <taxon>Bacteria</taxon>
        <taxon>Pseudomonadati</taxon>
        <taxon>Pseudomonadota</taxon>
        <taxon>Alphaproteobacteria</taxon>
        <taxon>Candidatus Enterousia</taxon>
    </lineage>
</organism>
<dbReference type="GO" id="GO:0016787">
    <property type="term" value="F:hydrolase activity"/>
    <property type="evidence" value="ECO:0007669"/>
    <property type="project" value="UniProtKB-KW"/>
</dbReference>
<dbReference type="NCBIfam" id="TIGR00665">
    <property type="entry name" value="DnaB"/>
    <property type="match status" value="1"/>
</dbReference>
<dbReference type="GO" id="GO:0005829">
    <property type="term" value="C:cytosol"/>
    <property type="evidence" value="ECO:0007669"/>
    <property type="project" value="TreeGrafter"/>
</dbReference>
<dbReference type="AlphaFoldDB" id="A0A9D9GUW1"/>
<dbReference type="PANTHER" id="PTHR30153:SF2">
    <property type="entry name" value="REPLICATIVE DNA HELICASE"/>
    <property type="match status" value="1"/>
</dbReference>
<keyword evidence="6 14" id="KW-0378">Hydrolase</keyword>
<dbReference type="InterPro" id="IPR036185">
    <property type="entry name" value="DNA_heli_DnaB-like_N_sf"/>
</dbReference>
<evidence type="ECO:0000256" key="9">
    <source>
        <dbReference type="ARBA" id="ARBA00023125"/>
    </source>
</evidence>
<evidence type="ECO:0000256" key="10">
    <source>
        <dbReference type="ARBA" id="ARBA00023235"/>
    </source>
</evidence>
<dbReference type="GO" id="GO:0006269">
    <property type="term" value="P:DNA replication, synthesis of primer"/>
    <property type="evidence" value="ECO:0007669"/>
    <property type="project" value="UniProtKB-UniRule"/>
</dbReference>
<keyword evidence="7 14" id="KW-0347">Helicase</keyword>
<dbReference type="InterPro" id="IPR007694">
    <property type="entry name" value="DNA_helicase_DnaB-like_C"/>
</dbReference>
<evidence type="ECO:0000256" key="3">
    <source>
        <dbReference type="ARBA" id="ARBA00022515"/>
    </source>
</evidence>
<keyword evidence="4 14" id="KW-0235">DNA replication</keyword>
<reference evidence="17" key="1">
    <citation type="submission" date="2020-10" db="EMBL/GenBank/DDBJ databases">
        <authorList>
            <person name="Gilroy R."/>
        </authorList>
    </citation>
    <scope>NUCLEOTIDE SEQUENCE</scope>
    <source>
        <strain evidence="17">8207</strain>
    </source>
</reference>
<feature type="domain" description="SF4 helicase" evidence="16">
    <location>
        <begin position="131"/>
        <end position="431"/>
    </location>
</feature>
<evidence type="ECO:0000256" key="5">
    <source>
        <dbReference type="ARBA" id="ARBA00022741"/>
    </source>
</evidence>
<reference evidence="17" key="2">
    <citation type="journal article" date="2021" name="PeerJ">
        <title>Extensive microbial diversity within the chicken gut microbiome revealed by metagenomics and culture.</title>
        <authorList>
            <person name="Gilroy R."/>
            <person name="Ravi A."/>
            <person name="Getino M."/>
            <person name="Pursley I."/>
            <person name="Horton D.L."/>
            <person name="Alikhan N.F."/>
            <person name="Baker D."/>
            <person name="Gharbi K."/>
            <person name="Hall N."/>
            <person name="Watson M."/>
            <person name="Adriaenssens E.M."/>
            <person name="Foster-Nyarko E."/>
            <person name="Jarju S."/>
            <person name="Secka A."/>
            <person name="Antonio M."/>
            <person name="Oren A."/>
            <person name="Chaudhuri R.R."/>
            <person name="La Ragione R."/>
            <person name="Hildebrand F."/>
            <person name="Pallen M.J."/>
        </authorList>
    </citation>
    <scope>NUCLEOTIDE SEQUENCE</scope>
    <source>
        <strain evidence="17">8207</strain>
    </source>
</reference>
<keyword evidence="3 14" id="KW-0639">Primosome</keyword>
<dbReference type="EMBL" id="JADINC010000055">
    <property type="protein sequence ID" value="MBO8425512.1"/>
    <property type="molecule type" value="Genomic_DNA"/>
</dbReference>
<dbReference type="GO" id="GO:0043139">
    <property type="term" value="F:5'-3' DNA helicase activity"/>
    <property type="evidence" value="ECO:0007669"/>
    <property type="project" value="UniProtKB-EC"/>
</dbReference>
<name>A0A9D9GUW1_9PROT</name>
<evidence type="ECO:0000256" key="2">
    <source>
        <dbReference type="ARBA" id="ARBA00011643"/>
    </source>
</evidence>
<evidence type="ECO:0000256" key="11">
    <source>
        <dbReference type="ARBA" id="ARBA00044932"/>
    </source>
</evidence>
<dbReference type="InterPro" id="IPR007693">
    <property type="entry name" value="DNA_helicase_DnaB-like_N"/>
</dbReference>
<dbReference type="NCBIfam" id="NF006606">
    <property type="entry name" value="PRK09165.1"/>
    <property type="match status" value="1"/>
</dbReference>
<dbReference type="InterPro" id="IPR007692">
    <property type="entry name" value="DNA_helicase_DnaB"/>
</dbReference>
<dbReference type="Gene3D" id="1.10.860.10">
    <property type="entry name" value="DNAb Helicase, Chain A"/>
    <property type="match status" value="1"/>
</dbReference>
<feature type="non-terminal residue" evidence="17">
    <location>
        <position position="1"/>
    </location>
</feature>
<dbReference type="GO" id="GO:0003677">
    <property type="term" value="F:DNA binding"/>
    <property type="evidence" value="ECO:0007669"/>
    <property type="project" value="UniProtKB-UniRule"/>
</dbReference>
<comment type="similarity">
    <text evidence="1 14">Belongs to the helicase family. DnaB subfamily.</text>
</comment>
<protein>
    <recommendedName>
        <fullName evidence="13 14">Replicative DNA helicase</fullName>
        <ecNumber evidence="13 14">5.6.2.3</ecNumber>
    </recommendedName>
</protein>
<comment type="subunit">
    <text evidence="2">Homohexamer.</text>
</comment>
<dbReference type="Pfam" id="PF03796">
    <property type="entry name" value="DnaB_C"/>
    <property type="match status" value="1"/>
</dbReference>
<dbReference type="PANTHER" id="PTHR30153">
    <property type="entry name" value="REPLICATIVE DNA HELICASE DNAB"/>
    <property type="match status" value="1"/>
</dbReference>
<evidence type="ECO:0000256" key="4">
    <source>
        <dbReference type="ARBA" id="ARBA00022705"/>
    </source>
</evidence>
<evidence type="ECO:0000256" key="15">
    <source>
        <dbReference type="SAM" id="MobiDB-lite"/>
    </source>
</evidence>
<dbReference type="GO" id="GO:0005524">
    <property type="term" value="F:ATP binding"/>
    <property type="evidence" value="ECO:0007669"/>
    <property type="project" value="UniProtKB-UniRule"/>
</dbReference>
<dbReference type="SUPFAM" id="SSF48024">
    <property type="entry name" value="N-terminal domain of DnaB helicase"/>
    <property type="match status" value="1"/>
</dbReference>
<dbReference type="Gene3D" id="3.40.50.300">
    <property type="entry name" value="P-loop containing nucleotide triphosphate hydrolases"/>
    <property type="match status" value="1"/>
</dbReference>
<evidence type="ECO:0000256" key="13">
    <source>
        <dbReference type="NCBIfam" id="TIGR00665"/>
    </source>
</evidence>
<evidence type="ECO:0000256" key="8">
    <source>
        <dbReference type="ARBA" id="ARBA00022840"/>
    </source>
</evidence>
<comment type="function">
    <text evidence="11 14">The main replicative DNA helicase, it participates in initiation and elongation during chromosome replication. Travels ahead of the DNA replisome, separating dsDNA into templates for DNA synthesis. A processive ATP-dependent 5'-3' DNA helicase it has DNA-dependent ATPase activity.</text>
</comment>
<sequence>YKLAERQFAAGIPFDIITAKNYLDQQGTLESVGGVEYLTQLAGAGATVVNVEQYGRIVYENAMRRELINLGQSITDAAFVEDLDNPVSAQIETAEQKLFEMASSGVSEREVSSIATALQSALKEAEIAYKADGKLSGLTTGLTALDKSISGLHHSDLIIIAGRPAMGKTTLAMNIAFNAANAILYGRANEKYQGAVAFFSLEMSSSQLAARVLSSQSKIPASAMREGSLTDEDFLKMSQYSAAIGKVPLYIDDTPGMSVPMIRTRARRLARKCGGIALIVIDYLQLMTSPGGRRNDNRVQEISEITRGLKMLAKELDVPVIALSQLSRSVESRDDKRPQLADLRESGSIEQDADIVMFTYREEYYLENRDPSQRISGNTNDKIIESYQKRLERARGKADVIIGKNRHGRPETVHLAFFGDYSLFDNLDEMDAREMNEFNSTAPAGTPQIGDEDFEPGPVDVDAIPDDMPL</sequence>
<evidence type="ECO:0000256" key="14">
    <source>
        <dbReference type="RuleBase" id="RU362085"/>
    </source>
</evidence>
<dbReference type="GO" id="GO:1990077">
    <property type="term" value="C:primosome complex"/>
    <property type="evidence" value="ECO:0007669"/>
    <property type="project" value="UniProtKB-UniRule"/>
</dbReference>
<dbReference type="SUPFAM" id="SSF52540">
    <property type="entry name" value="P-loop containing nucleoside triphosphate hydrolases"/>
    <property type="match status" value="1"/>
</dbReference>
<keyword evidence="9 14" id="KW-0238">DNA-binding</keyword>
<dbReference type="InterPro" id="IPR027417">
    <property type="entry name" value="P-loop_NTPase"/>
</dbReference>
<proteinExistence type="inferred from homology"/>
<dbReference type="CDD" id="cd00984">
    <property type="entry name" value="DnaB_C"/>
    <property type="match status" value="1"/>
</dbReference>
<keyword evidence="5 14" id="KW-0547">Nucleotide-binding</keyword>
<evidence type="ECO:0000256" key="7">
    <source>
        <dbReference type="ARBA" id="ARBA00022806"/>
    </source>
</evidence>
<dbReference type="PROSITE" id="PS51199">
    <property type="entry name" value="SF4_HELICASE"/>
    <property type="match status" value="1"/>
</dbReference>
<evidence type="ECO:0000256" key="6">
    <source>
        <dbReference type="ARBA" id="ARBA00022801"/>
    </source>
</evidence>
<evidence type="ECO:0000313" key="18">
    <source>
        <dbReference type="Proteomes" id="UP000823630"/>
    </source>
</evidence>
<comment type="caution">
    <text evidence="17">The sequence shown here is derived from an EMBL/GenBank/DDBJ whole genome shotgun (WGS) entry which is preliminary data.</text>
</comment>
<keyword evidence="8 14" id="KW-0067">ATP-binding</keyword>
<dbReference type="Proteomes" id="UP000823630">
    <property type="component" value="Unassembled WGS sequence"/>
</dbReference>
<accession>A0A9D9GUW1</accession>
<dbReference type="InterPro" id="IPR016136">
    <property type="entry name" value="DNA_helicase_N/primase_C"/>
</dbReference>
<comment type="catalytic activity">
    <reaction evidence="12 14">
        <text>ATP + H2O = ADP + phosphate + H(+)</text>
        <dbReference type="Rhea" id="RHEA:13065"/>
        <dbReference type="ChEBI" id="CHEBI:15377"/>
        <dbReference type="ChEBI" id="CHEBI:15378"/>
        <dbReference type="ChEBI" id="CHEBI:30616"/>
        <dbReference type="ChEBI" id="CHEBI:43474"/>
        <dbReference type="ChEBI" id="CHEBI:456216"/>
        <dbReference type="EC" id="5.6.2.3"/>
    </reaction>
</comment>
<evidence type="ECO:0000256" key="1">
    <source>
        <dbReference type="ARBA" id="ARBA00008428"/>
    </source>
</evidence>
<feature type="region of interest" description="Disordered" evidence="15">
    <location>
        <begin position="439"/>
        <end position="470"/>
    </location>
</feature>
<evidence type="ECO:0000259" key="16">
    <source>
        <dbReference type="PROSITE" id="PS51199"/>
    </source>
</evidence>
<dbReference type="Pfam" id="PF00772">
    <property type="entry name" value="DnaB"/>
    <property type="match status" value="1"/>
</dbReference>